<evidence type="ECO:0000256" key="2">
    <source>
        <dbReference type="ARBA" id="ARBA00014701"/>
    </source>
</evidence>
<keyword evidence="4" id="KW-0547">Nucleotide-binding</keyword>
<evidence type="ECO:0000256" key="6">
    <source>
        <dbReference type="ARBA" id="ARBA00022840"/>
    </source>
</evidence>
<proteinExistence type="inferred from homology"/>
<dbReference type="Gene3D" id="3.30.420.40">
    <property type="match status" value="2"/>
</dbReference>
<evidence type="ECO:0000256" key="4">
    <source>
        <dbReference type="ARBA" id="ARBA00022741"/>
    </source>
</evidence>
<evidence type="ECO:0000256" key="1">
    <source>
        <dbReference type="ARBA" id="ARBA00006479"/>
    </source>
</evidence>
<dbReference type="PANTHER" id="PTHR18964:SF173">
    <property type="entry name" value="GLUCOKINASE"/>
    <property type="match status" value="1"/>
</dbReference>
<comment type="caution">
    <text evidence="8">The sequence shown here is derived from an EMBL/GenBank/DDBJ whole genome shotgun (WGS) entry which is preliminary data.</text>
</comment>
<sequence>MTEGHMGLTIGVDIGGTKIAAGVVDEEGTILETSKVATPSTPDAVIDAIADAVRQASAEYQVDAVGIGAPGYVDDKRANVLFTPNLSWRHEPLKDKVEQRIDLPVVIENDANAAAWGEYKFGVGTGHDDVVCITIGTGLGGGTIIGGKLHRGRFGVAAEFGHIRMVPDGLLCGCGNQGCWEQYASGRALLRYAQQRATATPDSAGILLGLGDGTSEGIEGKHISQAARQGDPVAIDSFRELARWAGAGLADLASLFDPGAFIVGGGVSDEGELVLDPIRKSYRRWLVGSRWRPHAEVLAAQLGGKAGLVGVADLARQG</sequence>
<evidence type="ECO:0000313" key="9">
    <source>
        <dbReference type="Proteomes" id="UP001501447"/>
    </source>
</evidence>
<name>A0ABN3PSG7_9ACTN</name>
<keyword evidence="3" id="KW-0808">Transferase</keyword>
<dbReference type="CDD" id="cd24061">
    <property type="entry name" value="ASKHA_NBD_ROK_SgGLK-like"/>
    <property type="match status" value="1"/>
</dbReference>
<evidence type="ECO:0000256" key="7">
    <source>
        <dbReference type="ARBA" id="ARBA00032386"/>
    </source>
</evidence>
<evidence type="ECO:0000256" key="3">
    <source>
        <dbReference type="ARBA" id="ARBA00022679"/>
    </source>
</evidence>
<organism evidence="8 9">
    <name type="scientific">Streptomyces axinellae</name>
    <dbReference type="NCBI Taxonomy" id="552788"/>
    <lineage>
        <taxon>Bacteria</taxon>
        <taxon>Bacillati</taxon>
        <taxon>Actinomycetota</taxon>
        <taxon>Actinomycetes</taxon>
        <taxon>Kitasatosporales</taxon>
        <taxon>Streptomycetaceae</taxon>
        <taxon>Streptomyces</taxon>
    </lineage>
</organism>
<dbReference type="Pfam" id="PF00480">
    <property type="entry name" value="ROK"/>
    <property type="match status" value="1"/>
</dbReference>
<dbReference type="Proteomes" id="UP001501447">
    <property type="component" value="Unassembled WGS sequence"/>
</dbReference>
<evidence type="ECO:0000256" key="5">
    <source>
        <dbReference type="ARBA" id="ARBA00022777"/>
    </source>
</evidence>
<keyword evidence="5" id="KW-0418">Kinase</keyword>
<gene>
    <name evidence="8" type="ORF">GCM10009863_11670</name>
</gene>
<reference evidence="8 9" key="1">
    <citation type="journal article" date="2019" name="Int. J. Syst. Evol. Microbiol.">
        <title>The Global Catalogue of Microorganisms (GCM) 10K type strain sequencing project: providing services to taxonomists for standard genome sequencing and annotation.</title>
        <authorList>
            <consortium name="The Broad Institute Genomics Platform"/>
            <consortium name="The Broad Institute Genome Sequencing Center for Infectious Disease"/>
            <person name="Wu L."/>
            <person name="Ma J."/>
        </authorList>
    </citation>
    <scope>NUCLEOTIDE SEQUENCE [LARGE SCALE GENOMIC DNA]</scope>
    <source>
        <strain evidence="8 9">JCM 16373</strain>
    </source>
</reference>
<dbReference type="EMBL" id="BAAARJ010000003">
    <property type="protein sequence ID" value="GAA2599978.1"/>
    <property type="molecule type" value="Genomic_DNA"/>
</dbReference>
<keyword evidence="9" id="KW-1185">Reference proteome</keyword>
<dbReference type="InterPro" id="IPR000600">
    <property type="entry name" value="ROK"/>
</dbReference>
<keyword evidence="6" id="KW-0067">ATP-binding</keyword>
<accession>A0ABN3PSG7</accession>
<dbReference type="InterPro" id="IPR043129">
    <property type="entry name" value="ATPase_NBD"/>
</dbReference>
<dbReference type="SUPFAM" id="SSF53067">
    <property type="entry name" value="Actin-like ATPase domain"/>
    <property type="match status" value="1"/>
</dbReference>
<protein>
    <recommendedName>
        <fullName evidence="2">Glucokinase</fullName>
    </recommendedName>
    <alternativeName>
        <fullName evidence="7">Glucose kinase</fullName>
    </alternativeName>
</protein>
<comment type="similarity">
    <text evidence="1">Belongs to the ROK (NagC/XylR) family.</text>
</comment>
<evidence type="ECO:0000313" key="8">
    <source>
        <dbReference type="EMBL" id="GAA2599978.1"/>
    </source>
</evidence>
<dbReference type="NCBIfam" id="TIGR00744">
    <property type="entry name" value="ROK_glcA_fam"/>
    <property type="match status" value="1"/>
</dbReference>
<dbReference type="InterPro" id="IPR004654">
    <property type="entry name" value="ROK_glcA"/>
</dbReference>
<dbReference type="PANTHER" id="PTHR18964">
    <property type="entry name" value="ROK (REPRESSOR, ORF, KINASE) FAMILY"/>
    <property type="match status" value="1"/>
</dbReference>